<evidence type="ECO:0000256" key="4">
    <source>
        <dbReference type="ARBA" id="ARBA00039977"/>
    </source>
</evidence>
<dbReference type="InterPro" id="IPR013025">
    <property type="entry name" value="Ribosomal_uL23-like"/>
</dbReference>
<reference evidence="6 7" key="1">
    <citation type="submission" date="2019-06" db="EMBL/GenBank/DDBJ databases">
        <authorList>
            <person name="Palmer J.M."/>
        </authorList>
    </citation>
    <scope>NUCLEOTIDE SEQUENCE [LARGE SCALE GENOMIC DNA]</scope>
    <source>
        <strain evidence="6 7">TWF191</strain>
    </source>
</reference>
<dbReference type="GO" id="GO:0003735">
    <property type="term" value="F:structural constituent of ribosome"/>
    <property type="evidence" value="ECO:0007669"/>
    <property type="project" value="InterPro"/>
</dbReference>
<dbReference type="EMBL" id="WIPF01000145">
    <property type="protein sequence ID" value="KAF3204359.1"/>
    <property type="molecule type" value="Genomic_DNA"/>
</dbReference>
<evidence type="ECO:0000313" key="6">
    <source>
        <dbReference type="EMBL" id="KAF3204359.1"/>
    </source>
</evidence>
<dbReference type="Pfam" id="PF00276">
    <property type="entry name" value="Ribosomal_L23"/>
    <property type="match status" value="1"/>
</dbReference>
<organism evidence="6 7">
    <name type="scientific">Orbilia oligospora</name>
    <name type="common">Nematode-trapping fungus</name>
    <name type="synonym">Arthrobotrys oligospora</name>
    <dbReference type="NCBI Taxonomy" id="2813651"/>
    <lineage>
        <taxon>Eukaryota</taxon>
        <taxon>Fungi</taxon>
        <taxon>Dikarya</taxon>
        <taxon>Ascomycota</taxon>
        <taxon>Pezizomycotina</taxon>
        <taxon>Orbiliomycetes</taxon>
        <taxon>Orbiliales</taxon>
        <taxon>Orbiliaceae</taxon>
        <taxon>Orbilia</taxon>
    </lineage>
</organism>
<evidence type="ECO:0000256" key="5">
    <source>
        <dbReference type="SAM" id="MobiDB-lite"/>
    </source>
</evidence>
<keyword evidence="2" id="KW-0689">Ribosomal protein</keyword>
<dbReference type="InterPro" id="IPR012677">
    <property type="entry name" value="Nucleotide-bd_a/b_plait_sf"/>
</dbReference>
<comment type="caution">
    <text evidence="6">The sequence shown here is derived from an EMBL/GenBank/DDBJ whole genome shotgun (WGS) entry which is preliminary data.</text>
</comment>
<protein>
    <recommendedName>
        <fullName evidence="4">Large ribosomal subunit protein uL23m</fullName>
    </recommendedName>
</protein>
<dbReference type="Proteomes" id="UP000483672">
    <property type="component" value="Unassembled WGS sequence"/>
</dbReference>
<name>A0A6G1MIN9_ORBOL</name>
<evidence type="ECO:0000313" key="7">
    <source>
        <dbReference type="Proteomes" id="UP000483672"/>
    </source>
</evidence>
<dbReference type="InterPro" id="IPR012678">
    <property type="entry name" value="Ribosomal_uL23/eL15/eS24_sf"/>
</dbReference>
<feature type="region of interest" description="Disordered" evidence="5">
    <location>
        <begin position="179"/>
        <end position="202"/>
    </location>
</feature>
<evidence type="ECO:0000256" key="2">
    <source>
        <dbReference type="ARBA" id="ARBA00022980"/>
    </source>
</evidence>
<dbReference type="SUPFAM" id="SSF54189">
    <property type="entry name" value="Ribosomal proteins S24e, L23 and L15e"/>
    <property type="match status" value="1"/>
</dbReference>
<sequence length="248" mass="29033">MKPVYLPNFVIALVRTPRLPPTFAQFAVPLSLNKLDLKNYLKNAYGIKVLGVRSSIRQQPVEIEQQGGARRYVRKQAEKRMIIEMEEPFVWPEEPQDLTKYFIYTPIPTYYESDDGKLTVANADSITNSTRISRSLERRCARRAWMERGTDLRKVKQEGGCHLLFRKCVMARQRFLARKHQRRNSPTLTSLQPPERDKINRNPESRLDQIELKGCVFEPCIVNIKMYDMTTRMIDVNIKEVLSFVLRL</sequence>
<dbReference type="GO" id="GO:0032543">
    <property type="term" value="P:mitochondrial translation"/>
    <property type="evidence" value="ECO:0007669"/>
    <property type="project" value="TreeGrafter"/>
</dbReference>
<accession>A0A6G1MIN9</accession>
<evidence type="ECO:0000256" key="3">
    <source>
        <dbReference type="ARBA" id="ARBA00023274"/>
    </source>
</evidence>
<keyword evidence="3" id="KW-0687">Ribonucleoprotein</keyword>
<dbReference type="PANTHER" id="PTHR12059">
    <property type="entry name" value="RIBOSOMAL PROTEIN L23-RELATED"/>
    <property type="match status" value="1"/>
</dbReference>
<proteinExistence type="inferred from homology"/>
<dbReference type="Gene3D" id="3.30.70.330">
    <property type="match status" value="1"/>
</dbReference>
<dbReference type="GO" id="GO:0005762">
    <property type="term" value="C:mitochondrial large ribosomal subunit"/>
    <property type="evidence" value="ECO:0007669"/>
    <property type="project" value="TreeGrafter"/>
</dbReference>
<evidence type="ECO:0000256" key="1">
    <source>
        <dbReference type="ARBA" id="ARBA00006700"/>
    </source>
</evidence>
<dbReference type="PANTHER" id="PTHR12059:SF5">
    <property type="entry name" value="LARGE RIBOSOMAL SUBUNIT PROTEIN UL23M"/>
    <property type="match status" value="1"/>
</dbReference>
<comment type="similarity">
    <text evidence="1">Belongs to the universal ribosomal protein uL23 family.</text>
</comment>
<dbReference type="AlphaFoldDB" id="A0A6G1MIN9"/>
<gene>
    <name evidence="6" type="ORF">TWF191_002279</name>
</gene>